<gene>
    <name evidence="1" type="ORF">BMWSH_4740</name>
</gene>
<dbReference type="Proteomes" id="UP000001283">
    <property type="component" value="Chromosome"/>
</dbReference>
<name>A0A8D3X3E9_PRIMW</name>
<dbReference type="AlphaFoldDB" id="A0A8D3X3E9"/>
<accession>A0A8D3X3E9</accession>
<protein>
    <submittedName>
        <fullName evidence="1">Uncharacterized protein</fullName>
    </submittedName>
</protein>
<dbReference type="EMBL" id="CP003017">
    <property type="protein sequence ID" value="AEN91618.1"/>
    <property type="molecule type" value="Genomic_DNA"/>
</dbReference>
<proteinExistence type="predicted"/>
<evidence type="ECO:0000313" key="2">
    <source>
        <dbReference type="Proteomes" id="UP000001283"/>
    </source>
</evidence>
<evidence type="ECO:0000313" key="1">
    <source>
        <dbReference type="EMBL" id="AEN91618.1"/>
    </source>
</evidence>
<sequence length="37" mass="4349">MRLSVLSNIATNPFVFQIKRVNYFMSPMYTDTSSILY</sequence>
<reference evidence="1 2" key="1">
    <citation type="journal article" date="2011" name="J. Bacteriol.">
        <title>Complete genome sequence of the industrial strain Bacillus megaterium WSH-002.</title>
        <authorList>
            <person name="Liu L."/>
            <person name="Li Y."/>
            <person name="Zhang J."/>
            <person name="Zou W."/>
            <person name="Zhou Z."/>
            <person name="Liu J."/>
            <person name="Li X."/>
            <person name="Wang L."/>
            <person name="Chen J."/>
        </authorList>
    </citation>
    <scope>NUCLEOTIDE SEQUENCE [LARGE SCALE GENOMIC DNA]</scope>
    <source>
        <strain evidence="1 2">WSH-002</strain>
    </source>
</reference>
<dbReference type="KEGG" id="bmh:BMWSH_4740"/>
<organism evidence="1 2">
    <name type="scientific">Priestia megaterium (strain WSH-002)</name>
    <name type="common">Bacillus megaterium</name>
    <dbReference type="NCBI Taxonomy" id="1006007"/>
    <lineage>
        <taxon>Bacteria</taxon>
        <taxon>Bacillati</taxon>
        <taxon>Bacillota</taxon>
        <taxon>Bacilli</taxon>
        <taxon>Bacillales</taxon>
        <taxon>Bacillaceae</taxon>
        <taxon>Priestia</taxon>
    </lineage>
</organism>